<dbReference type="GO" id="GO:0032259">
    <property type="term" value="P:methylation"/>
    <property type="evidence" value="ECO:0007669"/>
    <property type="project" value="UniProtKB-KW"/>
</dbReference>
<dbReference type="EMBL" id="JAQOUE010000001">
    <property type="protein sequence ID" value="MDT7040886.1"/>
    <property type="molecule type" value="Genomic_DNA"/>
</dbReference>
<gene>
    <name evidence="4" type="ORF">PPG34_00905</name>
</gene>
<dbReference type="Gene3D" id="3.40.50.150">
    <property type="entry name" value="Vaccinia Virus protein VP39"/>
    <property type="match status" value="1"/>
</dbReference>
<dbReference type="RefSeq" id="WP_313831245.1">
    <property type="nucleotide sequence ID" value="NZ_JAQOUE010000001.1"/>
</dbReference>
<keyword evidence="3" id="KW-0949">S-adenosyl-L-methionine</keyword>
<evidence type="ECO:0000256" key="2">
    <source>
        <dbReference type="ARBA" id="ARBA00022679"/>
    </source>
</evidence>
<keyword evidence="5" id="KW-1185">Reference proteome</keyword>
<dbReference type="GO" id="GO:0008168">
    <property type="term" value="F:methyltransferase activity"/>
    <property type="evidence" value="ECO:0007669"/>
    <property type="project" value="UniProtKB-KW"/>
</dbReference>
<reference evidence="4 5" key="1">
    <citation type="journal article" date="2023" name="ISME J.">
        <title>Cultivation and genomic characterization of novel and ubiquitous marine nitrite-oxidizing bacteria from the Nitrospirales.</title>
        <authorList>
            <person name="Mueller A.J."/>
            <person name="Daebeler A."/>
            <person name="Herbold C.W."/>
            <person name="Kirkegaard R.H."/>
            <person name="Daims H."/>
        </authorList>
    </citation>
    <scope>NUCLEOTIDE SEQUENCE [LARGE SCALE GENOMIC DNA]</scope>
    <source>
        <strain evidence="4 5">EB</strain>
    </source>
</reference>
<evidence type="ECO:0000313" key="4">
    <source>
        <dbReference type="EMBL" id="MDT7040886.1"/>
    </source>
</evidence>
<keyword evidence="1 4" id="KW-0489">Methyltransferase</keyword>
<dbReference type="SUPFAM" id="SSF53335">
    <property type="entry name" value="S-adenosyl-L-methionine-dependent methyltransferases"/>
    <property type="match status" value="1"/>
</dbReference>
<protein>
    <submittedName>
        <fullName evidence="4">Class I SAM-dependent methyltransferase</fullName>
        <ecNumber evidence="4">2.1.1.-</ecNumber>
    </submittedName>
</protein>
<name>A0ABU3K3D7_9BACT</name>
<keyword evidence="2 4" id="KW-0808">Transferase</keyword>
<evidence type="ECO:0000313" key="5">
    <source>
        <dbReference type="Proteomes" id="UP001250932"/>
    </source>
</evidence>
<organism evidence="4 5">
    <name type="scientific">Candidatus Nitronereus thalassa</name>
    <dbReference type="NCBI Taxonomy" id="3020898"/>
    <lineage>
        <taxon>Bacteria</taxon>
        <taxon>Pseudomonadati</taxon>
        <taxon>Nitrospirota</taxon>
        <taxon>Nitrospiria</taxon>
        <taxon>Nitrospirales</taxon>
        <taxon>Nitrospiraceae</taxon>
        <taxon>Candidatus Nitronereus</taxon>
    </lineage>
</organism>
<dbReference type="CDD" id="cd02440">
    <property type="entry name" value="AdoMet_MTases"/>
    <property type="match status" value="1"/>
</dbReference>
<dbReference type="InterPro" id="IPR029063">
    <property type="entry name" value="SAM-dependent_MTases_sf"/>
</dbReference>
<proteinExistence type="predicted"/>
<dbReference type="Proteomes" id="UP001250932">
    <property type="component" value="Unassembled WGS sequence"/>
</dbReference>
<dbReference type="InterPro" id="IPR002935">
    <property type="entry name" value="SAM_O-MeTrfase"/>
</dbReference>
<dbReference type="EC" id="2.1.1.-" evidence="4"/>
<comment type="caution">
    <text evidence="4">The sequence shown here is derived from an EMBL/GenBank/DDBJ whole genome shotgun (WGS) entry which is preliminary data.</text>
</comment>
<evidence type="ECO:0000256" key="3">
    <source>
        <dbReference type="ARBA" id="ARBA00022691"/>
    </source>
</evidence>
<dbReference type="PROSITE" id="PS51682">
    <property type="entry name" value="SAM_OMT_I"/>
    <property type="match status" value="1"/>
</dbReference>
<accession>A0ABU3K3D7</accession>
<dbReference type="InterPro" id="IPR050362">
    <property type="entry name" value="Cation-dep_OMT"/>
</dbReference>
<dbReference type="Pfam" id="PF01596">
    <property type="entry name" value="Methyltransf_3"/>
    <property type="match status" value="1"/>
</dbReference>
<sequence>MKNLIAPEIDAYAEAHSTQESDVCRRLREETYRSVELPQMVVGPLEGAFLKMMTQVVSAKRVLEIGTFTGYSALCFAEALPAEGQVITCDIDPETSEFAQKFWDQSTMGRKIHAHVAPALETMKQLSGHFDVIFIDADKINYVNYYQRGLELLAATGIMLIDNVLWNGDVILHPPLDNSTGAIQELNRVVAADPRVTSVLVTIRDGVLVVRRAG</sequence>
<evidence type="ECO:0000256" key="1">
    <source>
        <dbReference type="ARBA" id="ARBA00022603"/>
    </source>
</evidence>
<dbReference type="PANTHER" id="PTHR10509">
    <property type="entry name" value="O-METHYLTRANSFERASE-RELATED"/>
    <property type="match status" value="1"/>
</dbReference>
<dbReference type="PANTHER" id="PTHR10509:SF14">
    <property type="entry name" value="CAFFEOYL-COA O-METHYLTRANSFERASE 3-RELATED"/>
    <property type="match status" value="1"/>
</dbReference>